<evidence type="ECO:0000256" key="1">
    <source>
        <dbReference type="SAM" id="MobiDB-lite"/>
    </source>
</evidence>
<evidence type="ECO:0000313" key="4">
    <source>
        <dbReference type="Proteomes" id="UP000038009"/>
    </source>
</evidence>
<gene>
    <name evidence="3" type="ORF">ABL78_5646</name>
</gene>
<evidence type="ECO:0000259" key="2">
    <source>
        <dbReference type="PROSITE" id="PS51203"/>
    </source>
</evidence>
<feature type="region of interest" description="Disordered" evidence="1">
    <location>
        <begin position="196"/>
        <end position="219"/>
    </location>
</feature>
<comment type="caution">
    <text evidence="3">The sequence shown here is derived from an EMBL/GenBank/DDBJ whole genome shotgun (WGS) entry which is preliminary data.</text>
</comment>
<feature type="region of interest" description="Disordered" evidence="1">
    <location>
        <begin position="1"/>
        <end position="48"/>
    </location>
</feature>
<accession>A0A0N0P4H6</accession>
<name>A0A0N0P4H6_LEPSE</name>
<dbReference type="GO" id="GO:0005634">
    <property type="term" value="C:nucleus"/>
    <property type="evidence" value="ECO:0007669"/>
    <property type="project" value="TreeGrafter"/>
</dbReference>
<dbReference type="OMA" id="WHSHEKE"/>
<protein>
    <recommendedName>
        <fullName evidence="2">CS domain-containing protein</fullName>
    </recommendedName>
</protein>
<feature type="compositionally biased region" description="Polar residues" evidence="1">
    <location>
        <begin position="1"/>
        <end position="20"/>
    </location>
</feature>
<feature type="domain" description="CS" evidence="2">
    <location>
        <begin position="94"/>
        <end position="195"/>
    </location>
</feature>
<dbReference type="Gene3D" id="2.60.40.790">
    <property type="match status" value="1"/>
</dbReference>
<proteinExistence type="predicted"/>
<keyword evidence="4" id="KW-1185">Reference proteome</keyword>
<sequence length="219" mass="24203">MSADEQPTNKTQEPSVTTAQVEGERATTTSATTTQANEAQPSAAARKNKANSYYYWHDHEKERAKLGDVAPMPTPHLVSKDDVATVTVPVVPTIAVSKYSWCDEDKFVSVYVETAPPESGETLVGDSIEAVFSHNSFKLVFTTMDQEGKKRTKHMVTRLSKRIDADRSSTKVKPKTQEILVKLAKKVQSVWLDLEGNASDRDTADDEPLEKEDADADDE</sequence>
<dbReference type="InterPro" id="IPR052289">
    <property type="entry name" value="Calcyclin-binding_UBL-bridge"/>
</dbReference>
<dbReference type="EMBL" id="LJSK01000196">
    <property type="protein sequence ID" value="KPI85306.1"/>
    <property type="molecule type" value="Genomic_DNA"/>
</dbReference>
<dbReference type="PANTHER" id="PTHR13164:SF6">
    <property type="entry name" value="CS DOMAIN-CONTAINING PROTEIN"/>
    <property type="match status" value="1"/>
</dbReference>
<feature type="compositionally biased region" description="Acidic residues" evidence="1">
    <location>
        <begin position="203"/>
        <end position="219"/>
    </location>
</feature>
<dbReference type="AlphaFoldDB" id="A0A0N0P4H6"/>
<evidence type="ECO:0000313" key="3">
    <source>
        <dbReference type="EMBL" id="KPI85306.1"/>
    </source>
</evidence>
<dbReference type="InterPro" id="IPR007052">
    <property type="entry name" value="CS_dom"/>
</dbReference>
<organism evidence="3 4">
    <name type="scientific">Leptomonas seymouri</name>
    <dbReference type="NCBI Taxonomy" id="5684"/>
    <lineage>
        <taxon>Eukaryota</taxon>
        <taxon>Discoba</taxon>
        <taxon>Euglenozoa</taxon>
        <taxon>Kinetoplastea</taxon>
        <taxon>Metakinetoplastina</taxon>
        <taxon>Trypanosomatida</taxon>
        <taxon>Trypanosomatidae</taxon>
        <taxon>Leishmaniinae</taxon>
        <taxon>Leptomonas</taxon>
    </lineage>
</organism>
<reference evidence="3 4" key="1">
    <citation type="journal article" date="2015" name="PLoS Pathog.">
        <title>Leptomonas seymouri: Adaptations to the Dixenous Life Cycle Analyzed by Genome Sequencing, Transcriptome Profiling and Co-infection with Leishmania donovani.</title>
        <authorList>
            <person name="Kraeva N."/>
            <person name="Butenko A."/>
            <person name="Hlavacova J."/>
            <person name="Kostygov A."/>
            <person name="Myskova J."/>
            <person name="Grybchuk D."/>
            <person name="Lestinova T."/>
            <person name="Votypka J."/>
            <person name="Volf P."/>
            <person name="Opperdoes F."/>
            <person name="Flegontov P."/>
            <person name="Lukes J."/>
            <person name="Yurchenko V."/>
        </authorList>
    </citation>
    <scope>NUCLEOTIDE SEQUENCE [LARGE SCALE GENOMIC DNA]</scope>
    <source>
        <strain evidence="3 4">ATCC 30220</strain>
    </source>
</reference>
<dbReference type="SUPFAM" id="SSF49764">
    <property type="entry name" value="HSP20-like chaperones"/>
    <property type="match status" value="1"/>
</dbReference>
<feature type="compositionally biased region" description="Low complexity" evidence="1">
    <location>
        <begin position="26"/>
        <end position="36"/>
    </location>
</feature>
<dbReference type="VEuPathDB" id="TriTrypDB:Lsey_0196_0120"/>
<dbReference type="Proteomes" id="UP000038009">
    <property type="component" value="Unassembled WGS sequence"/>
</dbReference>
<dbReference type="OrthoDB" id="245640at2759"/>
<dbReference type="PROSITE" id="PS51203">
    <property type="entry name" value="CS"/>
    <property type="match status" value="1"/>
</dbReference>
<dbReference type="InterPro" id="IPR008978">
    <property type="entry name" value="HSP20-like_chaperone"/>
</dbReference>
<dbReference type="PANTHER" id="PTHR13164">
    <property type="entry name" value="CALICYLIN BINDING PROTEIN"/>
    <property type="match status" value="1"/>
</dbReference>